<organism evidence="1 2">
    <name type="scientific">Pseudomonas costantinii</name>
    <dbReference type="NCBI Taxonomy" id="168469"/>
    <lineage>
        <taxon>Bacteria</taxon>
        <taxon>Pseudomonadati</taxon>
        <taxon>Pseudomonadota</taxon>
        <taxon>Gammaproteobacteria</taxon>
        <taxon>Pseudomonadales</taxon>
        <taxon>Pseudomonadaceae</taxon>
        <taxon>Pseudomonas</taxon>
    </lineage>
</organism>
<gene>
    <name evidence="1" type="ORF">BFL40_31640</name>
</gene>
<evidence type="ECO:0000313" key="2">
    <source>
        <dbReference type="Proteomes" id="UP000181661"/>
    </source>
</evidence>
<evidence type="ECO:0000313" key="1">
    <source>
        <dbReference type="EMBL" id="OIN43214.1"/>
    </source>
</evidence>
<proteinExistence type="predicted"/>
<dbReference type="Proteomes" id="UP000181661">
    <property type="component" value="Unassembled WGS sequence"/>
</dbReference>
<protein>
    <submittedName>
        <fullName evidence="1">Uncharacterized protein</fullName>
    </submittedName>
</protein>
<dbReference type="AlphaFoldDB" id="A0A1S2U9X3"/>
<name>A0A1S2U9X3_9PSED</name>
<reference evidence="1 2" key="1">
    <citation type="submission" date="2016-08" db="EMBL/GenBank/DDBJ databases">
        <title>Draft genome sequence of Pseudomonas costantinii LMG 22119, type strain isolated from cultivated mushroom (Agaricus bisporus) sporophores.</title>
        <authorList>
            <person name="Tambong J.T."/>
        </authorList>
    </citation>
    <scope>NUCLEOTIDE SEQUENCE [LARGE SCALE GENOMIC DNA]</scope>
    <source>
        <strain evidence="1 2">LMG 22119</strain>
    </source>
</reference>
<sequence>MRLARLDALNAASLLHYLAGSLDMYDLYVQSACPFKQLLVEQRAWNLEALPGNIATLVVRIETRQAVPVHPMAWVAWVIQAGDL</sequence>
<comment type="caution">
    <text evidence="1">The sequence shown here is derived from an EMBL/GenBank/DDBJ whole genome shotgun (WGS) entry which is preliminary data.</text>
</comment>
<accession>A0A1S2U9X3</accession>
<dbReference type="EMBL" id="MDDR01000066">
    <property type="protein sequence ID" value="OIN43214.1"/>
    <property type="molecule type" value="Genomic_DNA"/>
</dbReference>